<proteinExistence type="predicted"/>
<evidence type="ECO:0000256" key="1">
    <source>
        <dbReference type="SAM" id="MobiDB-lite"/>
    </source>
</evidence>
<name>A0A232F2Q0_9HYME</name>
<accession>A0A232F2Q0</accession>
<dbReference type="AlphaFoldDB" id="A0A232F2Q0"/>
<keyword evidence="3" id="KW-1185">Reference proteome</keyword>
<reference evidence="2 3" key="1">
    <citation type="journal article" date="2017" name="Curr. Biol.">
        <title>The Evolution of Venom by Co-option of Single-Copy Genes.</title>
        <authorList>
            <person name="Martinson E.O."/>
            <person name="Mrinalini"/>
            <person name="Kelkar Y.D."/>
            <person name="Chang C.H."/>
            <person name="Werren J.H."/>
        </authorList>
    </citation>
    <scope>NUCLEOTIDE SEQUENCE [LARGE SCALE GENOMIC DNA]</scope>
    <source>
        <strain evidence="2 3">Alberta</strain>
        <tissue evidence="2">Whole body</tissue>
    </source>
</reference>
<comment type="caution">
    <text evidence="2">The sequence shown here is derived from an EMBL/GenBank/DDBJ whole genome shotgun (WGS) entry which is preliminary data.</text>
</comment>
<gene>
    <name evidence="2" type="ORF">TSAR_011117</name>
</gene>
<evidence type="ECO:0000313" key="3">
    <source>
        <dbReference type="Proteomes" id="UP000215335"/>
    </source>
</evidence>
<protein>
    <submittedName>
        <fullName evidence="2">Uncharacterized protein</fullName>
    </submittedName>
</protein>
<evidence type="ECO:0000313" key="2">
    <source>
        <dbReference type="EMBL" id="OXU24758.1"/>
    </source>
</evidence>
<dbReference type="Proteomes" id="UP000215335">
    <property type="component" value="Unassembled WGS sequence"/>
</dbReference>
<sequence>MLENESELTNTPDEVVASTRNIGVQGDGTWQRRGHRSYNEKDYVHPPAIPKAILDETEDVFKKLSKPELL</sequence>
<feature type="region of interest" description="Disordered" evidence="1">
    <location>
        <begin position="21"/>
        <end position="43"/>
    </location>
</feature>
<organism evidence="2 3">
    <name type="scientific">Trichomalopsis sarcophagae</name>
    <dbReference type="NCBI Taxonomy" id="543379"/>
    <lineage>
        <taxon>Eukaryota</taxon>
        <taxon>Metazoa</taxon>
        <taxon>Ecdysozoa</taxon>
        <taxon>Arthropoda</taxon>
        <taxon>Hexapoda</taxon>
        <taxon>Insecta</taxon>
        <taxon>Pterygota</taxon>
        <taxon>Neoptera</taxon>
        <taxon>Endopterygota</taxon>
        <taxon>Hymenoptera</taxon>
        <taxon>Apocrita</taxon>
        <taxon>Proctotrupomorpha</taxon>
        <taxon>Chalcidoidea</taxon>
        <taxon>Pteromalidae</taxon>
        <taxon>Pteromalinae</taxon>
        <taxon>Trichomalopsis</taxon>
    </lineage>
</organism>
<dbReference type="EMBL" id="NNAY01001203">
    <property type="protein sequence ID" value="OXU24758.1"/>
    <property type="molecule type" value="Genomic_DNA"/>
</dbReference>